<dbReference type="AlphaFoldDB" id="A0A9J7HTU1"/>
<dbReference type="InterPro" id="IPR042307">
    <property type="entry name" value="Reeler_sf"/>
</dbReference>
<evidence type="ECO:0000256" key="1">
    <source>
        <dbReference type="SAM" id="SignalP"/>
    </source>
</evidence>
<keyword evidence="1" id="KW-0732">Signal</keyword>
<dbReference type="KEGG" id="bfo:118407843"/>
<evidence type="ECO:0000313" key="2">
    <source>
        <dbReference type="Proteomes" id="UP000001554"/>
    </source>
</evidence>
<reference evidence="3" key="1">
    <citation type="submission" date="2025-08" db="UniProtKB">
        <authorList>
            <consortium name="RefSeq"/>
        </authorList>
    </citation>
    <scope>IDENTIFICATION</scope>
    <source>
        <strain evidence="3">S238N-H82</strain>
        <tissue evidence="3">Testes</tissue>
    </source>
</reference>
<sequence>MKSRLTTSDDGLKMKALTAICLLVVSQTLAEISVDVGEAERGVNILTPRGTQPLYELQVLDNQESVESDDVVYVSLVTNDDNRPIKTFHVSIQSPDECGVGQIRGNHDDILNKEEGAVVTAQVNVDLTKVPLRWKTPSCGCVTVRLVATAILN</sequence>
<dbReference type="RefSeq" id="XP_035664275.1">
    <property type="nucleotide sequence ID" value="XM_035808382.1"/>
</dbReference>
<feature type="chain" id="PRO_5039928424" evidence="1">
    <location>
        <begin position="31"/>
        <end position="153"/>
    </location>
</feature>
<organism evidence="2 3">
    <name type="scientific">Branchiostoma floridae</name>
    <name type="common">Florida lancelet</name>
    <name type="synonym">Amphioxus</name>
    <dbReference type="NCBI Taxonomy" id="7739"/>
    <lineage>
        <taxon>Eukaryota</taxon>
        <taxon>Metazoa</taxon>
        <taxon>Chordata</taxon>
        <taxon>Cephalochordata</taxon>
        <taxon>Leptocardii</taxon>
        <taxon>Amphioxiformes</taxon>
        <taxon>Branchiostomatidae</taxon>
        <taxon>Branchiostoma</taxon>
    </lineage>
</organism>
<dbReference type="Gene3D" id="2.60.40.4060">
    <property type="entry name" value="Reeler domain"/>
    <property type="match status" value="1"/>
</dbReference>
<dbReference type="Proteomes" id="UP000001554">
    <property type="component" value="Unplaced"/>
</dbReference>
<evidence type="ECO:0000313" key="3">
    <source>
        <dbReference type="RefSeq" id="XP_035664275.1"/>
    </source>
</evidence>
<dbReference type="GeneID" id="118407843"/>
<accession>A0A9J7HTU1</accession>
<gene>
    <name evidence="3" type="primary">LOC118407843</name>
</gene>
<keyword evidence="2" id="KW-1185">Reference proteome</keyword>
<name>A0A9J7HTU1_BRAFL</name>
<protein>
    <submittedName>
        <fullName evidence="3">Uncharacterized protein LOC118407843</fullName>
    </submittedName>
</protein>
<feature type="signal peptide" evidence="1">
    <location>
        <begin position="1"/>
        <end position="30"/>
    </location>
</feature>
<proteinExistence type="predicted"/>